<dbReference type="OrthoDB" id="3533156at2"/>
<protein>
    <submittedName>
        <fullName evidence="2">GNAT family N-acetyltransferase</fullName>
    </submittedName>
</protein>
<dbReference type="PANTHER" id="PTHR43792">
    <property type="entry name" value="GNAT FAMILY, PUTATIVE (AFU_ORTHOLOGUE AFUA_3G00765)-RELATED-RELATED"/>
    <property type="match status" value="1"/>
</dbReference>
<name>A0A7Z0WGA3_9PSEU</name>
<sequence length="199" mass="22185">MRTNTDSPTTTEVLTTERLTLRPWSLEDAATAFGIYGHAEVTRWLSPLMERVPSLPAMRLLLRQWIAEDARLSAPAGRWAIERTSDHHVIGGAILLPLPPGREDLEIGWQLHPDTWGNGYATEATHALANWAFSNDVYEVFAVVAPGNVRAAATVRNNGMYWVGETTKYFGVDLQVFRLRIADHNRAAPEGHHPPTRPS</sequence>
<accession>A0A7Z0WGA3</accession>
<dbReference type="RefSeq" id="WP_075136747.1">
    <property type="nucleotide sequence ID" value="NZ_MSIF01000021.1"/>
</dbReference>
<dbReference type="PANTHER" id="PTHR43792:SF1">
    <property type="entry name" value="N-ACETYLTRANSFERASE DOMAIN-CONTAINING PROTEIN"/>
    <property type="match status" value="1"/>
</dbReference>
<dbReference type="EMBL" id="MSIF01000021">
    <property type="protein sequence ID" value="OLF06566.1"/>
    <property type="molecule type" value="Genomic_DNA"/>
</dbReference>
<evidence type="ECO:0000313" key="3">
    <source>
        <dbReference type="Proteomes" id="UP000185696"/>
    </source>
</evidence>
<evidence type="ECO:0000259" key="1">
    <source>
        <dbReference type="PROSITE" id="PS51186"/>
    </source>
</evidence>
<evidence type="ECO:0000313" key="2">
    <source>
        <dbReference type="EMBL" id="OLF06566.1"/>
    </source>
</evidence>
<dbReference type="GO" id="GO:0016747">
    <property type="term" value="F:acyltransferase activity, transferring groups other than amino-acyl groups"/>
    <property type="evidence" value="ECO:0007669"/>
    <property type="project" value="InterPro"/>
</dbReference>
<dbReference type="SUPFAM" id="SSF55729">
    <property type="entry name" value="Acyl-CoA N-acyltransferases (Nat)"/>
    <property type="match status" value="1"/>
</dbReference>
<dbReference type="InterPro" id="IPR051531">
    <property type="entry name" value="N-acetyltransferase"/>
</dbReference>
<reference evidence="2 3" key="1">
    <citation type="submission" date="2016-12" db="EMBL/GenBank/DDBJ databases">
        <title>The draft genome sequence of Actinophytocola xinjiangensis.</title>
        <authorList>
            <person name="Wang W."/>
            <person name="Yuan L."/>
        </authorList>
    </citation>
    <scope>NUCLEOTIDE SEQUENCE [LARGE SCALE GENOMIC DNA]</scope>
    <source>
        <strain evidence="2 3">CGMCC 4.4663</strain>
    </source>
</reference>
<dbReference type="Proteomes" id="UP000185696">
    <property type="component" value="Unassembled WGS sequence"/>
</dbReference>
<organism evidence="2 3">
    <name type="scientific">Actinophytocola xinjiangensis</name>
    <dbReference type="NCBI Taxonomy" id="485602"/>
    <lineage>
        <taxon>Bacteria</taxon>
        <taxon>Bacillati</taxon>
        <taxon>Actinomycetota</taxon>
        <taxon>Actinomycetes</taxon>
        <taxon>Pseudonocardiales</taxon>
        <taxon>Pseudonocardiaceae</taxon>
    </lineage>
</organism>
<keyword evidence="3" id="KW-1185">Reference proteome</keyword>
<feature type="domain" description="N-acetyltransferase" evidence="1">
    <location>
        <begin position="19"/>
        <end position="184"/>
    </location>
</feature>
<dbReference type="InterPro" id="IPR016181">
    <property type="entry name" value="Acyl_CoA_acyltransferase"/>
</dbReference>
<gene>
    <name evidence="2" type="ORF">BLA60_31905</name>
</gene>
<dbReference type="Gene3D" id="3.40.630.30">
    <property type="match status" value="1"/>
</dbReference>
<dbReference type="Pfam" id="PF13302">
    <property type="entry name" value="Acetyltransf_3"/>
    <property type="match status" value="1"/>
</dbReference>
<comment type="caution">
    <text evidence="2">The sequence shown here is derived from an EMBL/GenBank/DDBJ whole genome shotgun (WGS) entry which is preliminary data.</text>
</comment>
<dbReference type="PROSITE" id="PS51186">
    <property type="entry name" value="GNAT"/>
    <property type="match status" value="1"/>
</dbReference>
<keyword evidence="2" id="KW-0808">Transferase</keyword>
<dbReference type="InterPro" id="IPR000182">
    <property type="entry name" value="GNAT_dom"/>
</dbReference>
<proteinExistence type="predicted"/>
<dbReference type="AlphaFoldDB" id="A0A7Z0WGA3"/>